<feature type="region of interest" description="Disordered" evidence="1">
    <location>
        <begin position="1"/>
        <end position="24"/>
    </location>
</feature>
<proteinExistence type="predicted"/>
<comment type="caution">
    <text evidence="2">The sequence shown here is derived from an EMBL/GenBank/DDBJ whole genome shotgun (WGS) entry which is preliminary data.</text>
</comment>
<accession>A0AAD3SLH8</accession>
<evidence type="ECO:0000313" key="2">
    <source>
        <dbReference type="EMBL" id="GMH13925.1"/>
    </source>
</evidence>
<dbReference type="Proteomes" id="UP001279734">
    <property type="component" value="Unassembled WGS sequence"/>
</dbReference>
<sequence>MGIEDLIDTNDSPSQSVPHVTTPAVSWTSKERKRKASVNVKILSDCIIQTVDILSTNINKVSEILKRSLEVDRHEQRIEQLYAILAEIHDLSVSERNTMYMKCILDLRLIMSLFNHLLG</sequence>
<dbReference type="AlphaFoldDB" id="A0AAD3SLH8"/>
<evidence type="ECO:0000313" key="3">
    <source>
        <dbReference type="Proteomes" id="UP001279734"/>
    </source>
</evidence>
<feature type="compositionally biased region" description="Polar residues" evidence="1">
    <location>
        <begin position="9"/>
        <end position="24"/>
    </location>
</feature>
<reference evidence="2" key="1">
    <citation type="submission" date="2023-05" db="EMBL/GenBank/DDBJ databases">
        <title>Nepenthes gracilis genome sequencing.</title>
        <authorList>
            <person name="Fukushima K."/>
        </authorList>
    </citation>
    <scope>NUCLEOTIDE SEQUENCE</scope>
    <source>
        <strain evidence="2">SING2019-196</strain>
    </source>
</reference>
<keyword evidence="3" id="KW-1185">Reference proteome</keyword>
<evidence type="ECO:0000256" key="1">
    <source>
        <dbReference type="SAM" id="MobiDB-lite"/>
    </source>
</evidence>
<organism evidence="2 3">
    <name type="scientific">Nepenthes gracilis</name>
    <name type="common">Slender pitcher plant</name>
    <dbReference type="NCBI Taxonomy" id="150966"/>
    <lineage>
        <taxon>Eukaryota</taxon>
        <taxon>Viridiplantae</taxon>
        <taxon>Streptophyta</taxon>
        <taxon>Embryophyta</taxon>
        <taxon>Tracheophyta</taxon>
        <taxon>Spermatophyta</taxon>
        <taxon>Magnoliopsida</taxon>
        <taxon>eudicotyledons</taxon>
        <taxon>Gunneridae</taxon>
        <taxon>Pentapetalae</taxon>
        <taxon>Caryophyllales</taxon>
        <taxon>Nepenthaceae</taxon>
        <taxon>Nepenthes</taxon>
    </lineage>
</organism>
<name>A0AAD3SLH8_NEPGR</name>
<gene>
    <name evidence="2" type="ORF">Nepgr_015766</name>
</gene>
<dbReference type="EMBL" id="BSYO01000013">
    <property type="protein sequence ID" value="GMH13925.1"/>
    <property type="molecule type" value="Genomic_DNA"/>
</dbReference>
<protein>
    <submittedName>
        <fullName evidence="2">Uncharacterized protein</fullName>
    </submittedName>
</protein>